<keyword evidence="1" id="KW-0472">Membrane</keyword>
<name>A0AAD8Y605_9STRA</name>
<dbReference type="EMBL" id="JATAAI010000016">
    <property type="protein sequence ID" value="KAK1740364.1"/>
    <property type="molecule type" value="Genomic_DNA"/>
</dbReference>
<dbReference type="Proteomes" id="UP001224775">
    <property type="component" value="Unassembled WGS sequence"/>
</dbReference>
<keyword evidence="1" id="KW-0812">Transmembrane</keyword>
<organism evidence="2 3">
    <name type="scientific">Skeletonema marinoi</name>
    <dbReference type="NCBI Taxonomy" id="267567"/>
    <lineage>
        <taxon>Eukaryota</taxon>
        <taxon>Sar</taxon>
        <taxon>Stramenopiles</taxon>
        <taxon>Ochrophyta</taxon>
        <taxon>Bacillariophyta</taxon>
        <taxon>Coscinodiscophyceae</taxon>
        <taxon>Thalassiosirophycidae</taxon>
        <taxon>Thalassiosirales</taxon>
        <taxon>Skeletonemataceae</taxon>
        <taxon>Skeletonema</taxon>
        <taxon>Skeletonema marinoi-dohrnii complex</taxon>
    </lineage>
</organism>
<evidence type="ECO:0000313" key="3">
    <source>
        <dbReference type="Proteomes" id="UP001224775"/>
    </source>
</evidence>
<gene>
    <name evidence="2" type="ORF">QTG54_009314</name>
</gene>
<evidence type="ECO:0000313" key="2">
    <source>
        <dbReference type="EMBL" id="KAK1740364.1"/>
    </source>
</evidence>
<accession>A0AAD8Y605</accession>
<protein>
    <submittedName>
        <fullName evidence="2">Uncharacterized protein</fullName>
    </submittedName>
</protein>
<keyword evidence="3" id="KW-1185">Reference proteome</keyword>
<sequence>MRMLSTSMKEATTRRYFRTEFRRSTPGRTGHSFFFVAVYLFNLSVLLAGKIYVSVRQANGDYQCKSITARFREDIWREAIVVSDQGYEVRVLAYSYFNGVYVQDGNMHNERPVYVERRKFDGTEFDKTSPNPEDPYFRMKTPARIQYCNSIGAWVFMHENIRRSRDDNSDCPWLLRSEETGVFDIEEVNQMNWEVWQGVIETTDVRITCNECNDNEDCNLNGECKRDGSCDCSKDIDGRTFLGPHCEVILKDNCRTIIGGKSRSVCIICQFFDWLGSGQVWEAYNRPIYKYNLGSGNPSFDGTDDLLLLMYSGSRWFGLHFIDGAGVNIFTEEYRESTTYAIKNYHAFWDEVYTMSTIVVSDPVPRTGFTPVGVDFFTIGERGEQFGPFGKAFQHRSNIDAIEARVRSGELSEIDGARPCLKECTAGIDLLKAGSALGSREVLDVLSQLRLRRAGYLNTIMKEDSSHTVILAASTQQFEDSTAVIDLAPAHSTPEMVRCARHNRMFVVDYLKNSLKVHSLMPTFIREKKIALEDSKIQLADPDATAEQKAFAAKFAADLKDVVSPPTEISTIRPAFLTHSDLSQVEGLNIGKPKSRRAFIARNYMDKNLPVLMSDGSPKPLPPGMPSVDRFASMTPSQLVQYYGPVNGIFFGEHAFWKRHSGILLGKHKWEAEGDMELDTNTCSEIWDMRWVLKSTKDAKNFCKDMLEISRMGENDGILDGLFKVGVKSSELASLDDRIEELVFCSNKPKKRPAHTNTQGKFMMSMTPTAYLQQYTAVFVVGRCVVKTYIIEGYNPTQGKLERSCMFGPKGLLNTVAKTITEWLDGKRTEFDVGTTGSKSSSLNNLNSIAKALPSWGDVLYDYI</sequence>
<comment type="caution">
    <text evidence="2">The sequence shown here is derived from an EMBL/GenBank/DDBJ whole genome shotgun (WGS) entry which is preliminary data.</text>
</comment>
<proteinExistence type="predicted"/>
<feature type="transmembrane region" description="Helical" evidence="1">
    <location>
        <begin position="32"/>
        <end position="53"/>
    </location>
</feature>
<keyword evidence="1" id="KW-1133">Transmembrane helix</keyword>
<evidence type="ECO:0000256" key="1">
    <source>
        <dbReference type="SAM" id="Phobius"/>
    </source>
</evidence>
<reference evidence="2" key="1">
    <citation type="submission" date="2023-06" db="EMBL/GenBank/DDBJ databases">
        <title>Survivors Of The Sea: Transcriptome response of Skeletonema marinoi to long-term dormancy.</title>
        <authorList>
            <person name="Pinder M.I.M."/>
            <person name="Kourtchenko O."/>
            <person name="Robertson E.K."/>
            <person name="Larsson T."/>
            <person name="Maumus F."/>
            <person name="Osuna-Cruz C.M."/>
            <person name="Vancaester E."/>
            <person name="Stenow R."/>
            <person name="Vandepoele K."/>
            <person name="Ploug H."/>
            <person name="Bruchert V."/>
            <person name="Godhe A."/>
            <person name="Topel M."/>
        </authorList>
    </citation>
    <scope>NUCLEOTIDE SEQUENCE</scope>
    <source>
        <strain evidence="2">R05AC</strain>
    </source>
</reference>
<dbReference type="AlphaFoldDB" id="A0AAD8Y605"/>